<keyword evidence="4 7" id="KW-0472">Membrane</keyword>
<feature type="transmembrane region" description="Helical" evidence="7">
    <location>
        <begin position="479"/>
        <end position="507"/>
    </location>
</feature>
<dbReference type="Pfam" id="PF08205">
    <property type="entry name" value="C2-set_2"/>
    <property type="match status" value="1"/>
</dbReference>
<reference evidence="9" key="3">
    <citation type="submission" date="2025-09" db="UniProtKB">
        <authorList>
            <consortium name="Ensembl"/>
        </authorList>
    </citation>
    <scope>IDENTIFICATION</scope>
    <source>
        <strain evidence="9">breed Abyssinian</strain>
    </source>
</reference>
<feature type="domain" description="Ig-like" evidence="8">
    <location>
        <begin position="282"/>
        <end position="376"/>
    </location>
</feature>
<dbReference type="InterPro" id="IPR003599">
    <property type="entry name" value="Ig_sub"/>
</dbReference>
<dbReference type="SMART" id="SM00406">
    <property type="entry name" value="IGv"/>
    <property type="match status" value="1"/>
</dbReference>
<dbReference type="InterPro" id="IPR013162">
    <property type="entry name" value="CD80_C2-set"/>
</dbReference>
<evidence type="ECO:0000256" key="4">
    <source>
        <dbReference type="ARBA" id="ARBA00023136"/>
    </source>
</evidence>
<evidence type="ECO:0000256" key="2">
    <source>
        <dbReference type="ARBA" id="ARBA00022692"/>
    </source>
</evidence>
<feature type="domain" description="Ig-like" evidence="8">
    <location>
        <begin position="383"/>
        <end position="467"/>
    </location>
</feature>
<keyword evidence="10" id="KW-1185">Reference proteome</keyword>
<reference evidence="9 10" key="1">
    <citation type="submission" date="2021-02" db="EMBL/GenBank/DDBJ databases">
        <title>Safari Cat Assemblies.</title>
        <authorList>
            <person name="Bredemeyer K.R."/>
            <person name="Murphy W.J."/>
        </authorList>
    </citation>
    <scope>NUCLEOTIDE SEQUENCE [LARGE SCALE GENOMIC DNA]</scope>
</reference>
<evidence type="ECO:0000259" key="8">
    <source>
        <dbReference type="PROSITE" id="PS50835"/>
    </source>
</evidence>
<organism evidence="9 10">
    <name type="scientific">Felis catus</name>
    <name type="common">Cat</name>
    <name type="synonym">Felis silvestris catus</name>
    <dbReference type="NCBI Taxonomy" id="9685"/>
    <lineage>
        <taxon>Eukaryota</taxon>
        <taxon>Metazoa</taxon>
        <taxon>Chordata</taxon>
        <taxon>Craniata</taxon>
        <taxon>Vertebrata</taxon>
        <taxon>Euteleostomi</taxon>
        <taxon>Mammalia</taxon>
        <taxon>Eutheria</taxon>
        <taxon>Laurasiatheria</taxon>
        <taxon>Carnivora</taxon>
        <taxon>Feliformia</taxon>
        <taxon>Felidae</taxon>
        <taxon>Felinae</taxon>
        <taxon>Felis</taxon>
    </lineage>
</organism>
<dbReference type="SMART" id="SM00409">
    <property type="entry name" value="IG"/>
    <property type="match status" value="3"/>
</dbReference>
<keyword evidence="3 7" id="KW-1133">Transmembrane helix</keyword>
<dbReference type="PROSITE" id="PS50835">
    <property type="entry name" value="IG_LIKE"/>
    <property type="match status" value="3"/>
</dbReference>
<keyword evidence="2 7" id="KW-0812">Transmembrane</keyword>
<evidence type="ECO:0000256" key="6">
    <source>
        <dbReference type="SAM" id="MobiDB-lite"/>
    </source>
</evidence>
<evidence type="ECO:0000256" key="5">
    <source>
        <dbReference type="ARBA" id="ARBA00023157"/>
    </source>
</evidence>
<dbReference type="PANTHER" id="PTHR47387:SF2">
    <property type="entry name" value="PVR CELL ADHESION MOLECULE"/>
    <property type="match status" value="1"/>
</dbReference>
<dbReference type="PANTHER" id="PTHR47387">
    <property type="entry name" value="NECTIN-2"/>
    <property type="match status" value="1"/>
</dbReference>
<feature type="region of interest" description="Disordered" evidence="6">
    <location>
        <begin position="37"/>
        <end position="136"/>
    </location>
</feature>
<accession>A0ABI7YBS5</accession>
<sequence length="545" mass="59097">MMMSAEKCRELLNHYTGLPKLTPRRVLITLEGKRTKQPLNLCPQPGEMPLLSPAPSPLAVPARRRRGAPTRRVAPPSRRAAPPLPARAAHPCGTSTPHPGSARARVQSRGFLGSSSKPGRWPSKPGRRLGPSGDPEEPRMVWPPLLLSLLCLLWAPTRAGTGTVDVQAPAQVRGFLGDTVELRCKLPPLEHKVQVTQATWTRRTAAGDDLNVAVFHPTQGSSFPEPGRLEFVAARPGEELRDASLSLRGLRAEDEANYTCRFAMFPDGSKSARTWLRVLAQPENAAETEEVPPGPLSLEPVPVARCVSRGGRPPARISWSYPDGKANDSLVPGHLPGTFDVISLLTLTPSSQADGQKVTCKVEHESFREAVLLSVTLAVPYPPEVSISGYDDNWYLGRSEATLNCDVRSKPEPTGYDWSTTRGPLPPSAEAQGSHLLIRTVDESINTTFICHVTNALGTGQAEMTVLIREPHEEEPQPVLSITIIVAIVAIVATVFLVALLLIYFCWFRRSRRTPNSSSANGCISYTAVDLNASSSQDPPAGNTR</sequence>
<dbReference type="Gene3D" id="2.60.40.10">
    <property type="entry name" value="Immunoglobulins"/>
    <property type="match status" value="3"/>
</dbReference>
<evidence type="ECO:0000256" key="7">
    <source>
        <dbReference type="SAM" id="Phobius"/>
    </source>
</evidence>
<dbReference type="InterPro" id="IPR007110">
    <property type="entry name" value="Ig-like_dom"/>
</dbReference>
<evidence type="ECO:0000256" key="1">
    <source>
        <dbReference type="ARBA" id="ARBA00004167"/>
    </source>
</evidence>
<proteinExistence type="predicted"/>
<dbReference type="InterPro" id="IPR052659">
    <property type="entry name" value="Nectin/PVR"/>
</dbReference>
<dbReference type="Proteomes" id="UP000823872">
    <property type="component" value="Chromosome E2"/>
</dbReference>
<dbReference type="InterPro" id="IPR013783">
    <property type="entry name" value="Ig-like_fold"/>
</dbReference>
<feature type="domain" description="Ig-like" evidence="8">
    <location>
        <begin position="156"/>
        <end position="261"/>
    </location>
</feature>
<comment type="subcellular location">
    <subcellularLocation>
        <location evidence="1">Membrane</location>
        <topology evidence="1">Single-pass membrane protein</topology>
    </subcellularLocation>
</comment>
<evidence type="ECO:0000256" key="3">
    <source>
        <dbReference type="ARBA" id="ARBA00022989"/>
    </source>
</evidence>
<dbReference type="InterPro" id="IPR013106">
    <property type="entry name" value="Ig_V-set"/>
</dbReference>
<dbReference type="Pfam" id="PF07686">
    <property type="entry name" value="V-set"/>
    <property type="match status" value="1"/>
</dbReference>
<dbReference type="Ensembl" id="ENSFCTT00005045121.1">
    <property type="protein sequence ID" value="ENSFCTP00005032213.1"/>
    <property type="gene ID" value="ENSFCTG00005015787.1"/>
</dbReference>
<evidence type="ECO:0000313" key="10">
    <source>
        <dbReference type="Proteomes" id="UP000823872"/>
    </source>
</evidence>
<evidence type="ECO:0000313" key="9">
    <source>
        <dbReference type="Ensembl" id="ENSFCTP00005032213.1"/>
    </source>
</evidence>
<reference evidence="9" key="2">
    <citation type="submission" date="2025-08" db="UniProtKB">
        <authorList>
            <consortium name="Ensembl"/>
        </authorList>
    </citation>
    <scope>IDENTIFICATION</scope>
    <source>
        <strain evidence="9">breed Abyssinian</strain>
    </source>
</reference>
<name>A0ABI7YBS5_FELCA</name>
<dbReference type="GeneTree" id="ENSGT00940000162848"/>
<feature type="compositionally biased region" description="Low complexity" evidence="6">
    <location>
        <begin position="70"/>
        <end position="91"/>
    </location>
</feature>
<dbReference type="InterPro" id="IPR036179">
    <property type="entry name" value="Ig-like_dom_sf"/>
</dbReference>
<protein>
    <recommendedName>
        <fullName evidence="8">Ig-like domain-containing protein</fullName>
    </recommendedName>
</protein>
<keyword evidence="5" id="KW-1015">Disulfide bond</keyword>
<dbReference type="SUPFAM" id="SSF48726">
    <property type="entry name" value="Immunoglobulin"/>
    <property type="match status" value="3"/>
</dbReference>